<dbReference type="Gene3D" id="3.80.10.10">
    <property type="entry name" value="Ribonuclease Inhibitor"/>
    <property type="match status" value="1"/>
</dbReference>
<dbReference type="EMBL" id="CAICTM010000993">
    <property type="protein sequence ID" value="CAB9519175.1"/>
    <property type="molecule type" value="Genomic_DNA"/>
</dbReference>
<feature type="compositionally biased region" description="Polar residues" evidence="3">
    <location>
        <begin position="402"/>
        <end position="416"/>
    </location>
</feature>
<evidence type="ECO:0000313" key="5">
    <source>
        <dbReference type="EMBL" id="CAB9519175.1"/>
    </source>
</evidence>
<evidence type="ECO:0000313" key="6">
    <source>
        <dbReference type="Proteomes" id="UP001153069"/>
    </source>
</evidence>
<feature type="compositionally biased region" description="Basic and acidic residues" evidence="3">
    <location>
        <begin position="183"/>
        <end position="195"/>
    </location>
</feature>
<keyword evidence="4" id="KW-0812">Transmembrane</keyword>
<feature type="region of interest" description="Disordered" evidence="3">
    <location>
        <begin position="65"/>
        <end position="88"/>
    </location>
</feature>
<keyword evidence="5" id="KW-0675">Receptor</keyword>
<dbReference type="PANTHER" id="PTHR46662">
    <property type="entry name" value="DI-GLUCOSE BINDING PROTEIN WITH LEUCINE-RICH REPEAT DOMAIN-CONTAINING PROTEIN"/>
    <property type="match status" value="1"/>
</dbReference>
<keyword evidence="4" id="KW-1133">Transmembrane helix</keyword>
<dbReference type="GO" id="GO:0016301">
    <property type="term" value="F:kinase activity"/>
    <property type="evidence" value="ECO:0007669"/>
    <property type="project" value="UniProtKB-KW"/>
</dbReference>
<evidence type="ECO:0000256" key="1">
    <source>
        <dbReference type="ARBA" id="ARBA00022614"/>
    </source>
</evidence>
<keyword evidence="4" id="KW-0472">Membrane</keyword>
<dbReference type="FunFam" id="3.80.10.10:FF:000041">
    <property type="entry name" value="LRR receptor-like serine/threonine-protein kinase ERECTA"/>
    <property type="match status" value="1"/>
</dbReference>
<feature type="compositionally biased region" description="Low complexity" evidence="3">
    <location>
        <begin position="304"/>
        <end position="319"/>
    </location>
</feature>
<dbReference type="InterPro" id="IPR032675">
    <property type="entry name" value="LRR_dom_sf"/>
</dbReference>
<dbReference type="OrthoDB" id="1517790at2759"/>
<gene>
    <name evidence="5" type="ORF">SEMRO_995_G229130.1</name>
</gene>
<organism evidence="5 6">
    <name type="scientific">Seminavis robusta</name>
    <dbReference type="NCBI Taxonomy" id="568900"/>
    <lineage>
        <taxon>Eukaryota</taxon>
        <taxon>Sar</taxon>
        <taxon>Stramenopiles</taxon>
        <taxon>Ochrophyta</taxon>
        <taxon>Bacillariophyta</taxon>
        <taxon>Bacillariophyceae</taxon>
        <taxon>Bacillariophycidae</taxon>
        <taxon>Naviculales</taxon>
        <taxon>Naviculaceae</taxon>
        <taxon>Seminavis</taxon>
    </lineage>
</organism>
<dbReference type="SUPFAM" id="SSF52047">
    <property type="entry name" value="RNI-like"/>
    <property type="match status" value="1"/>
</dbReference>
<evidence type="ECO:0000256" key="2">
    <source>
        <dbReference type="ARBA" id="ARBA00022737"/>
    </source>
</evidence>
<comment type="caution">
    <text evidence="5">The sequence shown here is derived from an EMBL/GenBank/DDBJ whole genome shotgun (WGS) entry which is preliminary data.</text>
</comment>
<feature type="compositionally biased region" description="Low complexity" evidence="3">
    <location>
        <begin position="265"/>
        <end position="276"/>
    </location>
</feature>
<name>A0A9N8HNK8_9STRA</name>
<keyword evidence="1" id="KW-0433">Leucine-rich repeat</keyword>
<keyword evidence="5" id="KW-0808">Transferase</keyword>
<keyword evidence="6" id="KW-1185">Reference proteome</keyword>
<feature type="region of interest" description="Disordered" evidence="3">
    <location>
        <begin position="402"/>
        <end position="441"/>
    </location>
</feature>
<dbReference type="Proteomes" id="UP001153069">
    <property type="component" value="Unassembled WGS sequence"/>
</dbReference>
<feature type="compositionally biased region" description="Polar residues" evidence="3">
    <location>
        <begin position="133"/>
        <end position="146"/>
    </location>
</feature>
<protein>
    <submittedName>
        <fullName evidence="5">LRR receptor-like serine threonine-protein kinase</fullName>
    </submittedName>
</protein>
<dbReference type="AlphaFoldDB" id="A0A9N8HNK8"/>
<sequence length="976" mass="105487">MDFLNEHLNEHHEFEESATEVVYPETLQFGQDDQTMISNVTDLYTVEYQPVIYPSLQHVSDDETVHDPFNTEGTPAPANAAHGNLQQEQEEAQITRRSFTSRVPIEKLKFLDTLDAGPPPRYQKLPYEKGGDDTSTITGSQASTILAANKGGDDTSTVTGSQASTILAANKGSSKIPAPTSTDKNRSNGSSDKKAPPISVPTASAAPLSPDVKSNGVSADKKDPTVTVPTAATSISSDGDVTNMDLQSNDEVSDDKKDPTFKWPTTAAASTTSDSSPGDGKNMDPQSNIGISDDKKDPQFMVPTDATATAASNSSNGDGTTNMEPTSFTTSGVATIEQLMSDILEAPAPLPPSLRRNGNIEQQAPPGAFRAIAGGQRIEQVSQLHKGGMDVLARRYRDTDHSILQSSGDDNSQDSMLEQAEEGAAPPDNNESNHNNFQDERRERVAITGELMTDTMQGKKLSYWTIAGAIGLLVSIIIIAIVVGVTTSKDKTSQEEVDDTTSAEEIATSLYTSSLEDVFPTEESLLSDETRQAILSENGQSPQVQAFQWLAEDENWQNYGMPQLQQRFALATIYYATGGPKWFDHVQNSNSYNLWLDYSTHECSWYGMPNVHGRPKCSNYTAISEASLANPWDAHYDYQSLQLGANPRLLLTARNAEARLRGTLVPELALLTNLRELDVEHQSIKGTIPNELTQLSNTLQFIYLTKCFFTGTIPAQLFLSSRSLFLSHNPRLTSSIPAIGASSKMAQLKMTETNLQGTIPTELGLATGLEELLLNGNDLKGPIPSELGQLSSLKVLDLTDNELSGSIPLEIGHAHQLQILRLGTNFDLEGTLPISLALLSNLQVLDIFKNSIEGALWPELFYATSDFNDTSAVTASWPKLTTLIVTENGLTGPIPSEIGLSRSLKGLFLAGNRFESQLPTELGLLSHLACLGIAQNQFTGQLPPVGIDTGLLADVNADLSSSSDLRVNFVSQCAQN</sequence>
<evidence type="ECO:0000256" key="3">
    <source>
        <dbReference type="SAM" id="MobiDB-lite"/>
    </source>
</evidence>
<feature type="transmembrane region" description="Helical" evidence="4">
    <location>
        <begin position="461"/>
        <end position="485"/>
    </location>
</feature>
<feature type="compositionally biased region" description="Polar residues" evidence="3">
    <location>
        <begin position="154"/>
        <end position="182"/>
    </location>
</feature>
<reference evidence="5" key="1">
    <citation type="submission" date="2020-06" db="EMBL/GenBank/DDBJ databases">
        <authorList>
            <consortium name="Plant Systems Biology data submission"/>
        </authorList>
    </citation>
    <scope>NUCLEOTIDE SEQUENCE</scope>
    <source>
        <strain evidence="5">D6</strain>
    </source>
</reference>
<evidence type="ECO:0000256" key="4">
    <source>
        <dbReference type="SAM" id="Phobius"/>
    </source>
</evidence>
<proteinExistence type="predicted"/>
<feature type="region of interest" description="Disordered" evidence="3">
    <location>
        <begin position="114"/>
        <end position="328"/>
    </location>
</feature>
<dbReference type="InterPro" id="IPR001611">
    <property type="entry name" value="Leu-rich_rpt"/>
</dbReference>
<keyword evidence="2" id="KW-0677">Repeat</keyword>
<keyword evidence="5" id="KW-0418">Kinase</keyword>
<dbReference type="PANTHER" id="PTHR46662:SF104">
    <property type="entry name" value="GPI-ANCHORED ADHESIN-LIKE PROTEIN PGA55-RELATED"/>
    <property type="match status" value="1"/>
</dbReference>
<dbReference type="Pfam" id="PF00560">
    <property type="entry name" value="LRR_1"/>
    <property type="match status" value="2"/>
</dbReference>
<feature type="compositionally biased region" description="Polar residues" evidence="3">
    <location>
        <begin position="227"/>
        <end position="250"/>
    </location>
</feature>
<accession>A0A9N8HNK8</accession>